<feature type="signal peptide" evidence="1">
    <location>
        <begin position="1"/>
        <end position="28"/>
    </location>
</feature>
<accession>A0A512PL12</accession>
<comment type="caution">
    <text evidence="2">The sequence shown here is derived from an EMBL/GenBank/DDBJ whole genome shotgun (WGS) entry which is preliminary data.</text>
</comment>
<proteinExistence type="predicted"/>
<evidence type="ECO:0008006" key="4">
    <source>
        <dbReference type="Google" id="ProtNLM"/>
    </source>
</evidence>
<reference evidence="2 3" key="1">
    <citation type="submission" date="2019-07" db="EMBL/GenBank/DDBJ databases">
        <title>Whole genome shotgun sequence of Lactobacillus rapi NBRC 109618.</title>
        <authorList>
            <person name="Hosoyama A."/>
            <person name="Uohara A."/>
            <person name="Ohji S."/>
            <person name="Ichikawa N."/>
        </authorList>
    </citation>
    <scope>NUCLEOTIDE SEQUENCE [LARGE SCALE GENOMIC DNA]</scope>
    <source>
        <strain evidence="2 3">NBRC 109618</strain>
    </source>
</reference>
<dbReference type="STRING" id="1423795.FD12_GL002375"/>
<evidence type="ECO:0000256" key="1">
    <source>
        <dbReference type="SAM" id="SignalP"/>
    </source>
</evidence>
<dbReference type="RefSeq" id="WP_054747301.1">
    <property type="nucleotide sequence ID" value="NZ_BKAM01000005.1"/>
</dbReference>
<dbReference type="AlphaFoldDB" id="A0A512PL12"/>
<dbReference type="Proteomes" id="UP000321569">
    <property type="component" value="Unassembled WGS sequence"/>
</dbReference>
<sequence length="277" mass="30804">MKKLIGILITTVGLGLLGLSGAGTTAHASWLTGTKTLWTMTAADGETNLAQVYSTNAPSSKKAYMWNYSHTKRIHNLKNYPNTTWYAIRGISKNKHVYYRISNYNQTIKGLVWSGYVKKFANKTAEDFKTTDQFLNYIKTEPSQKLARAVLKRLPNLPVNLQLSKYAAGRFDLFPQTISGFTDLTPLTTLTLPKSDFSTIKGFDSGMTPTASQQLGWYWGLTYGQPVAPRADKLTEAIKAHNLDMSQFDSTKGNWQIGINLNDNPSMGTVIIAKETD</sequence>
<name>A0A512PL12_9LACO</name>
<keyword evidence="1" id="KW-0732">Signal</keyword>
<evidence type="ECO:0000313" key="2">
    <source>
        <dbReference type="EMBL" id="GEP71887.1"/>
    </source>
</evidence>
<dbReference type="EMBL" id="BKAM01000005">
    <property type="protein sequence ID" value="GEP71887.1"/>
    <property type="molecule type" value="Genomic_DNA"/>
</dbReference>
<protein>
    <recommendedName>
        <fullName evidence="4">D-alanyl-D-alanine carboxypeptidase</fullName>
    </recommendedName>
</protein>
<feature type="chain" id="PRO_5021838536" description="D-alanyl-D-alanine carboxypeptidase" evidence="1">
    <location>
        <begin position="29"/>
        <end position="277"/>
    </location>
</feature>
<organism evidence="2 3">
    <name type="scientific">Lentilactobacillus rapi</name>
    <dbReference type="NCBI Taxonomy" id="481723"/>
    <lineage>
        <taxon>Bacteria</taxon>
        <taxon>Bacillati</taxon>
        <taxon>Bacillota</taxon>
        <taxon>Bacilli</taxon>
        <taxon>Lactobacillales</taxon>
        <taxon>Lactobacillaceae</taxon>
        <taxon>Lentilactobacillus</taxon>
    </lineage>
</organism>
<evidence type="ECO:0000313" key="3">
    <source>
        <dbReference type="Proteomes" id="UP000321569"/>
    </source>
</evidence>
<gene>
    <name evidence="2" type="ORF">LRA02_07550</name>
</gene>